<evidence type="ECO:0000313" key="2">
    <source>
        <dbReference type="Proteomes" id="UP001595548"/>
    </source>
</evidence>
<comment type="caution">
    <text evidence="1">The sequence shown here is derived from an EMBL/GenBank/DDBJ whole genome shotgun (WGS) entry which is preliminary data.</text>
</comment>
<dbReference type="EMBL" id="JBHRTL010000006">
    <property type="protein sequence ID" value="MFC3154908.1"/>
    <property type="molecule type" value="Genomic_DNA"/>
</dbReference>
<organism evidence="1 2">
    <name type="scientific">Gilvimarinus japonicus</name>
    <dbReference type="NCBI Taxonomy" id="1796469"/>
    <lineage>
        <taxon>Bacteria</taxon>
        <taxon>Pseudomonadati</taxon>
        <taxon>Pseudomonadota</taxon>
        <taxon>Gammaproteobacteria</taxon>
        <taxon>Cellvibrionales</taxon>
        <taxon>Cellvibrionaceae</taxon>
        <taxon>Gilvimarinus</taxon>
    </lineage>
</organism>
<name>A0ABV7HM15_9GAMM</name>
<dbReference type="InterPro" id="IPR015003">
    <property type="entry name" value="DUF1853"/>
</dbReference>
<sequence>MPKRHLKANDQPVNKQREASICELREFCQRLHQRCVRDLAFSLYSESLLRHMHDCPAKPYTLRFDAAAKDWLRQLDRQPAPLLAHLAKRTSTRLGLYFESLWSFYWQYIDQSRLLLHNHQLSRNGKTLGALDFVIETTAGELLHIEAAAKFFLGHVRADKTARSPAWDSTTLDWIGPNANDRLAWKLEHMRRHQLPLSEAPESQAAIARASGTQRPVGSRFLLRGCLFWPGTDDDSAGRQAPASPNDDINPLANAGRWWHLTSFLQLNALEGCDYFTILPRNHWLSPACYAGALAPLNLATLKQALLRQISLRQQGLMVVGLRYGRGQWREARRLFVVPDQWPGTARPSRNT</sequence>
<keyword evidence="2" id="KW-1185">Reference proteome</keyword>
<gene>
    <name evidence="1" type="ORF">ACFOEB_06805</name>
</gene>
<accession>A0ABV7HM15</accession>
<dbReference type="Pfam" id="PF08907">
    <property type="entry name" value="DUF1853"/>
    <property type="match status" value="1"/>
</dbReference>
<dbReference type="Proteomes" id="UP001595548">
    <property type="component" value="Unassembled WGS sequence"/>
</dbReference>
<dbReference type="RefSeq" id="WP_339615065.1">
    <property type="nucleotide sequence ID" value="NZ_AP031500.1"/>
</dbReference>
<proteinExistence type="predicted"/>
<reference evidence="2" key="1">
    <citation type="journal article" date="2019" name="Int. J. Syst. Evol. Microbiol.">
        <title>The Global Catalogue of Microorganisms (GCM) 10K type strain sequencing project: providing services to taxonomists for standard genome sequencing and annotation.</title>
        <authorList>
            <consortium name="The Broad Institute Genomics Platform"/>
            <consortium name="The Broad Institute Genome Sequencing Center for Infectious Disease"/>
            <person name="Wu L."/>
            <person name="Ma J."/>
        </authorList>
    </citation>
    <scope>NUCLEOTIDE SEQUENCE [LARGE SCALE GENOMIC DNA]</scope>
    <source>
        <strain evidence="2">KCTC 52141</strain>
    </source>
</reference>
<protein>
    <submittedName>
        <fullName evidence="1">DUF1853 family protein</fullName>
    </submittedName>
</protein>
<evidence type="ECO:0000313" key="1">
    <source>
        <dbReference type="EMBL" id="MFC3154908.1"/>
    </source>
</evidence>